<keyword evidence="1" id="KW-0812">Transmembrane</keyword>
<dbReference type="AlphaFoldDB" id="A0AAW3FD80"/>
<accession>A0AAW3FD80</accession>
<reference evidence="3 4" key="1">
    <citation type="submission" date="2014-07" db="EMBL/GenBank/DDBJ databases">
        <authorList>
            <person name="McCorrison J."/>
            <person name="Sanka R."/>
            <person name="Torralba M."/>
            <person name="Gillis M."/>
            <person name="Haft D.H."/>
            <person name="Methe B."/>
            <person name="Sutton G."/>
            <person name="Nelson K.E."/>
        </authorList>
    </citation>
    <scope>NUCLEOTIDE SEQUENCE [LARGE SCALE GENOMIC DNA]</scope>
    <source>
        <strain evidence="3 4">DNF00424</strain>
    </source>
</reference>
<comment type="caution">
    <text evidence="3">The sequence shown here is derived from an EMBL/GenBank/DDBJ whole genome shotgun (WGS) entry which is preliminary data.</text>
</comment>
<sequence>MKNMEVWYLNHTSFLPFPSISTLQVRSYLQLLTHTISLIFLCPCTAVNVIKNIVIWTKKSKTKKNATAIDESKVDWKQLDDLGLSRERLEQGGELEKMLNWQKTNLVTIAVPIGDTTIYTEARLAFRTDDNGNIGLAIHPLRKEP</sequence>
<evidence type="ECO:0000313" key="3">
    <source>
        <dbReference type="EMBL" id="KGF25818.1"/>
    </source>
</evidence>
<evidence type="ECO:0000256" key="1">
    <source>
        <dbReference type="SAM" id="Phobius"/>
    </source>
</evidence>
<evidence type="ECO:0000313" key="4">
    <source>
        <dbReference type="Proteomes" id="UP000029533"/>
    </source>
</evidence>
<dbReference type="InterPro" id="IPR025343">
    <property type="entry name" value="DUF4099"/>
</dbReference>
<gene>
    <name evidence="3" type="ORF">HMPREF2132_08955</name>
</gene>
<keyword evidence="1" id="KW-1133">Transmembrane helix</keyword>
<organism evidence="3 4">
    <name type="scientific">Prevotella histicola JCM 15637 = DNF00424</name>
    <dbReference type="NCBI Taxonomy" id="1236504"/>
    <lineage>
        <taxon>Bacteria</taxon>
        <taxon>Pseudomonadati</taxon>
        <taxon>Bacteroidota</taxon>
        <taxon>Bacteroidia</taxon>
        <taxon>Bacteroidales</taxon>
        <taxon>Prevotellaceae</taxon>
        <taxon>Prevotella</taxon>
    </lineage>
</organism>
<evidence type="ECO:0000259" key="2">
    <source>
        <dbReference type="Pfam" id="PF13351"/>
    </source>
</evidence>
<dbReference type="EMBL" id="JRNJ01000072">
    <property type="protein sequence ID" value="KGF25818.1"/>
    <property type="molecule type" value="Genomic_DNA"/>
</dbReference>
<feature type="transmembrane region" description="Helical" evidence="1">
    <location>
        <begin position="31"/>
        <end position="54"/>
    </location>
</feature>
<protein>
    <recommendedName>
        <fullName evidence="2">DUF4099 domain-containing protein</fullName>
    </recommendedName>
</protein>
<feature type="non-terminal residue" evidence="3">
    <location>
        <position position="145"/>
    </location>
</feature>
<proteinExistence type="predicted"/>
<dbReference type="Pfam" id="PF13351">
    <property type="entry name" value="DUF4099"/>
    <property type="match status" value="1"/>
</dbReference>
<name>A0AAW3FD80_9BACT</name>
<keyword evidence="1" id="KW-0472">Membrane</keyword>
<feature type="domain" description="DUF4099" evidence="2">
    <location>
        <begin position="69"/>
        <end position="145"/>
    </location>
</feature>
<dbReference type="Proteomes" id="UP000029533">
    <property type="component" value="Unassembled WGS sequence"/>
</dbReference>